<evidence type="ECO:0000256" key="3">
    <source>
        <dbReference type="ARBA" id="ARBA00022837"/>
    </source>
</evidence>
<keyword evidence="5" id="KW-1185">Reference proteome</keyword>
<reference evidence="4 5" key="1">
    <citation type="submission" date="2019-08" db="EMBL/GenBank/DDBJ databases">
        <title>Professor.</title>
        <authorList>
            <person name="Park J.S."/>
        </authorList>
    </citation>
    <scope>NUCLEOTIDE SEQUENCE [LARGE SCALE GENOMIC DNA]</scope>
    <source>
        <strain evidence="4 5">176CP5-101</strain>
    </source>
</reference>
<comment type="caution">
    <text evidence="4">The sequence shown here is derived from an EMBL/GenBank/DDBJ whole genome shotgun (WGS) entry which is preliminary data.</text>
</comment>
<dbReference type="Proteomes" id="UP000321456">
    <property type="component" value="Unassembled WGS sequence"/>
</dbReference>
<dbReference type="Pfam" id="PF01263">
    <property type="entry name" value="Aldose_epim"/>
    <property type="match status" value="1"/>
</dbReference>
<dbReference type="SUPFAM" id="SSF74650">
    <property type="entry name" value="Galactose mutarotase-like"/>
    <property type="match status" value="1"/>
</dbReference>
<dbReference type="InterPro" id="IPR014718">
    <property type="entry name" value="GH-type_carb-bd"/>
</dbReference>
<evidence type="ECO:0000256" key="1">
    <source>
        <dbReference type="ARBA" id="ARBA00001913"/>
    </source>
</evidence>
<dbReference type="EMBL" id="VRUR01000002">
    <property type="protein sequence ID" value="TXN34857.1"/>
    <property type="molecule type" value="Genomic_DNA"/>
</dbReference>
<dbReference type="GO" id="GO:0030246">
    <property type="term" value="F:carbohydrate binding"/>
    <property type="evidence" value="ECO:0007669"/>
    <property type="project" value="InterPro"/>
</dbReference>
<proteinExistence type="predicted"/>
<evidence type="ECO:0000313" key="5">
    <source>
        <dbReference type="Proteomes" id="UP000321456"/>
    </source>
</evidence>
<dbReference type="CDD" id="cd01081">
    <property type="entry name" value="Aldose_epim"/>
    <property type="match status" value="1"/>
</dbReference>
<dbReference type="Gene3D" id="2.70.98.10">
    <property type="match status" value="1"/>
</dbReference>
<dbReference type="AlphaFoldDB" id="A0A5C8V304"/>
<comment type="subunit">
    <text evidence="2">Monomer.</text>
</comment>
<evidence type="ECO:0000313" key="4">
    <source>
        <dbReference type="EMBL" id="TXN34857.1"/>
    </source>
</evidence>
<dbReference type="InterPro" id="IPR008183">
    <property type="entry name" value="Aldose_1/G6P_1-epimerase"/>
</dbReference>
<sequence length="258" mass="29843">MVQLKRGNCTAGIDKGELISFIFEEHEFIHQKGSPGWRSADTEMFPIIGPLNETGFRVQVPRGSGAIQDQHGLLRELEYELISQTGTSVIFRKEYEMGTRVRNSKFPEKSDKEWLFWPYSFTFEKSFELKEDNLEITFTISGERDMPFMLGYHPAFKLHTDSPTIFTNDRKITLDEVLVVGSRALQVENCKSITLKDKKDIKIEIEGFEHFMCWTEVKNMVCIEPITFYPYAIAQRELHTGFQYLADADAVFKVTLKV</sequence>
<dbReference type="InterPro" id="IPR011013">
    <property type="entry name" value="Gal_mutarotase_sf_dom"/>
</dbReference>
<dbReference type="GO" id="GO:0016853">
    <property type="term" value="F:isomerase activity"/>
    <property type="evidence" value="ECO:0007669"/>
    <property type="project" value="InterPro"/>
</dbReference>
<dbReference type="GO" id="GO:0005975">
    <property type="term" value="P:carbohydrate metabolic process"/>
    <property type="evidence" value="ECO:0007669"/>
    <property type="project" value="InterPro"/>
</dbReference>
<name>A0A5C8V304_9FLAO</name>
<keyword evidence="3" id="KW-0106">Calcium</keyword>
<protein>
    <submittedName>
        <fullName evidence="4">Aldose 1-epimerase</fullName>
    </submittedName>
</protein>
<accession>A0A5C8V304</accession>
<dbReference type="RefSeq" id="WP_147743593.1">
    <property type="nucleotide sequence ID" value="NZ_VRUR01000002.1"/>
</dbReference>
<evidence type="ECO:0000256" key="2">
    <source>
        <dbReference type="ARBA" id="ARBA00011245"/>
    </source>
</evidence>
<comment type="cofactor">
    <cofactor evidence="1">
        <name>Ca(2+)</name>
        <dbReference type="ChEBI" id="CHEBI:29108"/>
    </cofactor>
</comment>
<organism evidence="4 5">
    <name type="scientific">Flagellimonas hymeniacidonis</name>
    <dbReference type="NCBI Taxonomy" id="2603628"/>
    <lineage>
        <taxon>Bacteria</taxon>
        <taxon>Pseudomonadati</taxon>
        <taxon>Bacteroidota</taxon>
        <taxon>Flavobacteriia</taxon>
        <taxon>Flavobacteriales</taxon>
        <taxon>Flavobacteriaceae</taxon>
        <taxon>Flagellimonas</taxon>
    </lineage>
</organism>
<gene>
    <name evidence="4" type="ORF">FVB32_09645</name>
</gene>